<keyword evidence="1" id="KW-1133">Transmembrane helix</keyword>
<evidence type="ECO:0008006" key="4">
    <source>
        <dbReference type="Google" id="ProtNLM"/>
    </source>
</evidence>
<sequence length="274" mass="29399">MTHFHVIAGSAETPVYPVVRKIRIADIGHALAAGFDDFRAMPSHLLFLALIYLVIGVLLYPSTSGDNALPLLFPILSGYALIGPFVAIGLYQVSRNRELGLSHGWRDAFDVVRSPAMPSILAVGFVLMVIFLLWLTTAQALYQSSFGVWAPQSYSHFLHALVATQMGHRLILLGGGIGFIYAVVAFSIGVISFPLMLDQDVGAAVAIWTSVKAVLINPLVMALWGLIVAVALALGVLMLLVGLAIVTPILGHATWRLYRRVIAPAYADSSAGLP</sequence>
<gene>
    <name evidence="2" type="ORF">MPC4_120090</name>
</gene>
<keyword evidence="3" id="KW-1185">Reference proteome</keyword>
<feature type="transmembrane region" description="Helical" evidence="1">
    <location>
        <begin position="68"/>
        <end position="93"/>
    </location>
</feature>
<dbReference type="Pfam" id="PF09955">
    <property type="entry name" value="DUF2189"/>
    <property type="match status" value="1"/>
</dbReference>
<dbReference type="Proteomes" id="UP000485880">
    <property type="component" value="Unassembled WGS sequence"/>
</dbReference>
<feature type="transmembrane region" description="Helical" evidence="1">
    <location>
        <begin position="170"/>
        <end position="193"/>
    </location>
</feature>
<reference evidence="2 3" key="1">
    <citation type="submission" date="2019-05" db="EMBL/GenBank/DDBJ databases">
        <authorList>
            <person name="Farhan Ul Haque M."/>
        </authorList>
    </citation>
    <scope>NUCLEOTIDE SEQUENCE [LARGE SCALE GENOMIC DNA]</scope>
    <source>
        <strain evidence="2">2</strain>
    </source>
</reference>
<name>A0A8B6M2J1_METTU</name>
<comment type="caution">
    <text evidence="2">The sequence shown here is derived from an EMBL/GenBank/DDBJ whole genome shotgun (WGS) entry which is preliminary data.</text>
</comment>
<evidence type="ECO:0000313" key="3">
    <source>
        <dbReference type="Proteomes" id="UP000485880"/>
    </source>
</evidence>
<accession>A0A8B6M2J1</accession>
<dbReference type="AlphaFoldDB" id="A0A8B6M2J1"/>
<feature type="transmembrane region" description="Helical" evidence="1">
    <location>
        <begin position="114"/>
        <end position="135"/>
    </location>
</feature>
<protein>
    <recommendedName>
        <fullName evidence="4">DUF2189 domain-containing protein</fullName>
    </recommendedName>
</protein>
<feature type="transmembrane region" description="Helical" evidence="1">
    <location>
        <begin position="45"/>
        <end position="62"/>
    </location>
</feature>
<keyword evidence="1" id="KW-0812">Transmembrane</keyword>
<proteinExistence type="predicted"/>
<evidence type="ECO:0000313" key="2">
    <source>
        <dbReference type="EMBL" id="VTZ48965.1"/>
    </source>
</evidence>
<keyword evidence="1" id="KW-0472">Membrane</keyword>
<feature type="transmembrane region" description="Helical" evidence="1">
    <location>
        <begin position="222"/>
        <end position="250"/>
    </location>
</feature>
<evidence type="ECO:0000256" key="1">
    <source>
        <dbReference type="SAM" id="Phobius"/>
    </source>
</evidence>
<dbReference type="EMBL" id="CABFMQ020000024">
    <property type="protein sequence ID" value="VTZ48965.1"/>
    <property type="molecule type" value="Genomic_DNA"/>
</dbReference>
<dbReference type="InterPro" id="IPR018692">
    <property type="entry name" value="DUF2189"/>
</dbReference>
<organism evidence="2 3">
    <name type="scientific">Methylocella tundrae</name>
    <dbReference type="NCBI Taxonomy" id="227605"/>
    <lineage>
        <taxon>Bacteria</taxon>
        <taxon>Pseudomonadati</taxon>
        <taxon>Pseudomonadota</taxon>
        <taxon>Alphaproteobacteria</taxon>
        <taxon>Hyphomicrobiales</taxon>
        <taxon>Beijerinckiaceae</taxon>
        <taxon>Methylocella</taxon>
    </lineage>
</organism>
<dbReference type="RefSeq" id="WP_174511402.1">
    <property type="nucleotide sequence ID" value="NZ_CABFMQ020000024.1"/>
</dbReference>